<evidence type="ECO:0000256" key="1">
    <source>
        <dbReference type="ARBA" id="ARBA00004127"/>
    </source>
</evidence>
<dbReference type="Gene3D" id="1.20.1420.30">
    <property type="entry name" value="NCX, central ion-binding region"/>
    <property type="match status" value="1"/>
</dbReference>
<sequence length="149" mass="16573">MKGQKTGYQKKLPGAGKEMRILICTWGMHEGDEVRSKNIADIYSGNEEQSLEDNIPQKDDLAFWKKLLIAPWRLLFAFVPPYQIAHAWIAFLSSLAFIAGIAYVVTKFTDLISSIHPYTIALTALAAGTSWPDLVASKIAADNSRFCHS</sequence>
<dbReference type="InterPro" id="IPR044880">
    <property type="entry name" value="NCX_ion-bd_dom_sf"/>
</dbReference>
<dbReference type="PANTHER" id="PTHR11878:SF65">
    <property type="entry name" value="NA_CA-EXCHANGE PROTEIN, ISOFORM G"/>
    <property type="match status" value="1"/>
</dbReference>
<dbReference type="Proteomes" id="UP000298416">
    <property type="component" value="Unassembled WGS sequence"/>
</dbReference>
<keyword evidence="2" id="KW-0813">Transport</keyword>
<evidence type="ECO:0000256" key="2">
    <source>
        <dbReference type="ARBA" id="ARBA00022448"/>
    </source>
</evidence>
<gene>
    <name evidence="9" type="ORF">SASPL_107232</name>
</gene>
<name>A0A8X8YB02_SALSN</name>
<keyword evidence="6 7" id="KW-0472">Membrane</keyword>
<dbReference type="GO" id="GO:0012505">
    <property type="term" value="C:endomembrane system"/>
    <property type="evidence" value="ECO:0007669"/>
    <property type="project" value="UniProtKB-SubCell"/>
</dbReference>
<feature type="transmembrane region" description="Helical" evidence="7">
    <location>
        <begin position="84"/>
        <end position="105"/>
    </location>
</feature>
<dbReference type="AlphaFoldDB" id="A0A8X8YB02"/>
<keyword evidence="4 7" id="KW-1133">Transmembrane helix</keyword>
<evidence type="ECO:0000256" key="5">
    <source>
        <dbReference type="ARBA" id="ARBA00023065"/>
    </source>
</evidence>
<dbReference type="GO" id="GO:0030001">
    <property type="term" value="P:metal ion transport"/>
    <property type="evidence" value="ECO:0007669"/>
    <property type="project" value="TreeGrafter"/>
</dbReference>
<evidence type="ECO:0000256" key="4">
    <source>
        <dbReference type="ARBA" id="ARBA00022989"/>
    </source>
</evidence>
<reference evidence="9" key="2">
    <citation type="submission" date="2020-08" db="EMBL/GenBank/DDBJ databases">
        <title>Plant Genome Project.</title>
        <authorList>
            <person name="Zhang R.-G."/>
        </authorList>
    </citation>
    <scope>NUCLEOTIDE SEQUENCE</scope>
    <source>
        <strain evidence="9">Huo1</strain>
        <tissue evidence="9">Leaf</tissue>
    </source>
</reference>
<comment type="subcellular location">
    <subcellularLocation>
        <location evidence="1">Endomembrane system</location>
        <topology evidence="1">Multi-pass membrane protein</topology>
    </subcellularLocation>
</comment>
<proteinExistence type="predicted"/>
<keyword evidence="10" id="KW-1185">Reference proteome</keyword>
<dbReference type="PANTHER" id="PTHR11878">
    <property type="entry name" value="SODIUM/CALCIUM EXCHANGER"/>
    <property type="match status" value="1"/>
</dbReference>
<feature type="domain" description="Sodium/calcium exchanger membrane region" evidence="8">
    <location>
        <begin position="86"/>
        <end position="141"/>
    </location>
</feature>
<evidence type="ECO:0000313" key="10">
    <source>
        <dbReference type="Proteomes" id="UP000298416"/>
    </source>
</evidence>
<dbReference type="GO" id="GO:0055085">
    <property type="term" value="P:transmembrane transport"/>
    <property type="evidence" value="ECO:0007669"/>
    <property type="project" value="InterPro"/>
</dbReference>
<evidence type="ECO:0000256" key="3">
    <source>
        <dbReference type="ARBA" id="ARBA00022692"/>
    </source>
</evidence>
<evidence type="ECO:0000256" key="7">
    <source>
        <dbReference type="SAM" id="Phobius"/>
    </source>
</evidence>
<dbReference type="EMBL" id="PNBA02000003">
    <property type="protein sequence ID" value="KAG6429188.1"/>
    <property type="molecule type" value="Genomic_DNA"/>
</dbReference>
<organism evidence="9">
    <name type="scientific">Salvia splendens</name>
    <name type="common">Scarlet sage</name>
    <dbReference type="NCBI Taxonomy" id="180675"/>
    <lineage>
        <taxon>Eukaryota</taxon>
        <taxon>Viridiplantae</taxon>
        <taxon>Streptophyta</taxon>
        <taxon>Embryophyta</taxon>
        <taxon>Tracheophyta</taxon>
        <taxon>Spermatophyta</taxon>
        <taxon>Magnoliopsida</taxon>
        <taxon>eudicotyledons</taxon>
        <taxon>Gunneridae</taxon>
        <taxon>Pentapetalae</taxon>
        <taxon>asterids</taxon>
        <taxon>lamiids</taxon>
        <taxon>Lamiales</taxon>
        <taxon>Lamiaceae</taxon>
        <taxon>Nepetoideae</taxon>
        <taxon>Mentheae</taxon>
        <taxon>Salviinae</taxon>
        <taxon>Salvia</taxon>
        <taxon>Salvia subgen. Calosphace</taxon>
        <taxon>core Calosphace</taxon>
    </lineage>
</organism>
<dbReference type="InterPro" id="IPR051171">
    <property type="entry name" value="CaCA"/>
</dbReference>
<dbReference type="Pfam" id="PF01699">
    <property type="entry name" value="Na_Ca_ex"/>
    <property type="match status" value="1"/>
</dbReference>
<evidence type="ECO:0000256" key="6">
    <source>
        <dbReference type="ARBA" id="ARBA00023136"/>
    </source>
</evidence>
<keyword evidence="5" id="KW-0406">Ion transport</keyword>
<comment type="caution">
    <text evidence="9">The sequence shown here is derived from an EMBL/GenBank/DDBJ whole genome shotgun (WGS) entry which is preliminary data.</text>
</comment>
<dbReference type="GO" id="GO:0016020">
    <property type="term" value="C:membrane"/>
    <property type="evidence" value="ECO:0007669"/>
    <property type="project" value="InterPro"/>
</dbReference>
<keyword evidence="3 7" id="KW-0812">Transmembrane</keyword>
<dbReference type="InterPro" id="IPR004837">
    <property type="entry name" value="NaCa_Exmemb"/>
</dbReference>
<accession>A0A8X8YB02</accession>
<protein>
    <recommendedName>
        <fullName evidence="8">Sodium/calcium exchanger membrane region domain-containing protein</fullName>
    </recommendedName>
</protein>
<reference evidence="9" key="1">
    <citation type="submission" date="2018-01" db="EMBL/GenBank/DDBJ databases">
        <authorList>
            <person name="Mao J.F."/>
        </authorList>
    </citation>
    <scope>NUCLEOTIDE SEQUENCE</scope>
    <source>
        <strain evidence="9">Huo1</strain>
        <tissue evidence="9">Leaf</tissue>
    </source>
</reference>
<evidence type="ECO:0000313" key="9">
    <source>
        <dbReference type="EMBL" id="KAG6429188.1"/>
    </source>
</evidence>
<evidence type="ECO:0000259" key="8">
    <source>
        <dbReference type="Pfam" id="PF01699"/>
    </source>
</evidence>